<evidence type="ECO:0000256" key="3">
    <source>
        <dbReference type="ARBA" id="ARBA00023163"/>
    </source>
</evidence>
<dbReference type="GO" id="GO:0000160">
    <property type="term" value="P:phosphorelay signal transduction system"/>
    <property type="evidence" value="ECO:0007669"/>
    <property type="project" value="InterPro"/>
</dbReference>
<dbReference type="Pfam" id="PF00072">
    <property type="entry name" value="Response_reg"/>
    <property type="match status" value="1"/>
</dbReference>
<dbReference type="CDD" id="cd06170">
    <property type="entry name" value="LuxR_C_like"/>
    <property type="match status" value="1"/>
</dbReference>
<dbReference type="Gene3D" id="3.40.50.2300">
    <property type="match status" value="1"/>
</dbReference>
<evidence type="ECO:0000313" key="8">
    <source>
        <dbReference type="Proteomes" id="UP000317648"/>
    </source>
</evidence>
<gene>
    <name evidence="7" type="primary">todT</name>
    <name evidence="7" type="ORF">Pla8534_27630</name>
</gene>
<dbReference type="InterPro" id="IPR036388">
    <property type="entry name" value="WH-like_DNA-bd_sf"/>
</dbReference>
<evidence type="ECO:0000259" key="5">
    <source>
        <dbReference type="PROSITE" id="PS50043"/>
    </source>
</evidence>
<evidence type="ECO:0000256" key="4">
    <source>
        <dbReference type="PROSITE-ProRule" id="PRU00169"/>
    </source>
</evidence>
<name>A0A518DT03_9BACT</name>
<dbReference type="SUPFAM" id="SSF52172">
    <property type="entry name" value="CheY-like"/>
    <property type="match status" value="1"/>
</dbReference>
<dbReference type="PANTHER" id="PTHR44688:SF16">
    <property type="entry name" value="DNA-BINDING TRANSCRIPTIONAL ACTIVATOR DEVR_DOSR"/>
    <property type="match status" value="1"/>
</dbReference>
<evidence type="ECO:0000313" key="7">
    <source>
        <dbReference type="EMBL" id="QDU94954.1"/>
    </source>
</evidence>
<dbReference type="Proteomes" id="UP000317648">
    <property type="component" value="Chromosome"/>
</dbReference>
<evidence type="ECO:0000259" key="6">
    <source>
        <dbReference type="PROSITE" id="PS50110"/>
    </source>
</evidence>
<feature type="domain" description="HTH luxR-type" evidence="5">
    <location>
        <begin position="143"/>
        <end position="208"/>
    </location>
</feature>
<sequence>MHFAGDQGAAAPTVVVVDSDPEIRGGFVDCLRNQGIAAQTHSTPGEALANCTPHMHGCLLTEWRLPGMSGLDLQQSMAEHGCSLPFIVISREAKPATVVRAMQHGALDFFQKPCCHMQLLDSVDKAIKQDAQERRLRAMQEQVRQRLRLLTPREREVLFLVVEGRLTKQISRRLGISHKTVEVHRSNITRKMQADSVSQLLLMLTRCSIPEFVVELNETGDFVFA</sequence>
<keyword evidence="1" id="KW-0805">Transcription regulation</keyword>
<dbReference type="SMART" id="SM00448">
    <property type="entry name" value="REC"/>
    <property type="match status" value="1"/>
</dbReference>
<dbReference type="EMBL" id="CP036433">
    <property type="protein sequence ID" value="QDU94954.1"/>
    <property type="molecule type" value="Genomic_DNA"/>
</dbReference>
<dbReference type="PROSITE" id="PS00622">
    <property type="entry name" value="HTH_LUXR_1"/>
    <property type="match status" value="1"/>
</dbReference>
<dbReference type="RefSeq" id="WP_197443255.1">
    <property type="nucleotide sequence ID" value="NZ_CP036433.1"/>
</dbReference>
<comment type="caution">
    <text evidence="4">Lacks conserved residue(s) required for the propagation of feature annotation.</text>
</comment>
<dbReference type="InterPro" id="IPR000792">
    <property type="entry name" value="Tscrpt_reg_LuxR_C"/>
</dbReference>
<dbReference type="InterPro" id="IPR011006">
    <property type="entry name" value="CheY-like_superfamily"/>
</dbReference>
<accession>A0A518DT03</accession>
<dbReference type="GO" id="GO:0003677">
    <property type="term" value="F:DNA binding"/>
    <property type="evidence" value="ECO:0007669"/>
    <property type="project" value="UniProtKB-KW"/>
</dbReference>
<proteinExistence type="predicted"/>
<dbReference type="InterPro" id="IPR001789">
    <property type="entry name" value="Sig_transdc_resp-reg_receiver"/>
</dbReference>
<dbReference type="PRINTS" id="PR00038">
    <property type="entry name" value="HTHLUXR"/>
</dbReference>
<dbReference type="SMART" id="SM00421">
    <property type="entry name" value="HTH_LUXR"/>
    <property type="match status" value="1"/>
</dbReference>
<dbReference type="Pfam" id="PF00196">
    <property type="entry name" value="GerE"/>
    <property type="match status" value="1"/>
</dbReference>
<organism evidence="7 8">
    <name type="scientific">Lignipirellula cremea</name>
    <dbReference type="NCBI Taxonomy" id="2528010"/>
    <lineage>
        <taxon>Bacteria</taxon>
        <taxon>Pseudomonadati</taxon>
        <taxon>Planctomycetota</taxon>
        <taxon>Planctomycetia</taxon>
        <taxon>Pirellulales</taxon>
        <taxon>Pirellulaceae</taxon>
        <taxon>Lignipirellula</taxon>
    </lineage>
</organism>
<dbReference type="InterPro" id="IPR016032">
    <property type="entry name" value="Sig_transdc_resp-reg_C-effctor"/>
</dbReference>
<dbReference type="PROSITE" id="PS50043">
    <property type="entry name" value="HTH_LUXR_2"/>
    <property type="match status" value="1"/>
</dbReference>
<evidence type="ECO:0000256" key="1">
    <source>
        <dbReference type="ARBA" id="ARBA00023015"/>
    </source>
</evidence>
<dbReference type="PANTHER" id="PTHR44688">
    <property type="entry name" value="DNA-BINDING TRANSCRIPTIONAL ACTIVATOR DEVR_DOSR"/>
    <property type="match status" value="1"/>
</dbReference>
<dbReference type="GO" id="GO:0006355">
    <property type="term" value="P:regulation of DNA-templated transcription"/>
    <property type="evidence" value="ECO:0007669"/>
    <property type="project" value="InterPro"/>
</dbReference>
<keyword evidence="8" id="KW-1185">Reference proteome</keyword>
<evidence type="ECO:0000256" key="2">
    <source>
        <dbReference type="ARBA" id="ARBA00023125"/>
    </source>
</evidence>
<dbReference type="SUPFAM" id="SSF46894">
    <property type="entry name" value="C-terminal effector domain of the bipartite response regulators"/>
    <property type="match status" value="1"/>
</dbReference>
<protein>
    <submittedName>
        <fullName evidence="7">Response regulator protein TodT</fullName>
    </submittedName>
</protein>
<keyword evidence="2" id="KW-0238">DNA-binding</keyword>
<dbReference type="KEGG" id="lcre:Pla8534_27630"/>
<dbReference type="AlphaFoldDB" id="A0A518DT03"/>
<keyword evidence="3" id="KW-0804">Transcription</keyword>
<feature type="domain" description="Response regulatory" evidence="6">
    <location>
        <begin position="13"/>
        <end position="127"/>
    </location>
</feature>
<reference evidence="7 8" key="1">
    <citation type="submission" date="2019-02" db="EMBL/GenBank/DDBJ databases">
        <title>Deep-cultivation of Planctomycetes and their phenomic and genomic characterization uncovers novel biology.</title>
        <authorList>
            <person name="Wiegand S."/>
            <person name="Jogler M."/>
            <person name="Boedeker C."/>
            <person name="Pinto D."/>
            <person name="Vollmers J."/>
            <person name="Rivas-Marin E."/>
            <person name="Kohn T."/>
            <person name="Peeters S.H."/>
            <person name="Heuer A."/>
            <person name="Rast P."/>
            <person name="Oberbeckmann S."/>
            <person name="Bunk B."/>
            <person name="Jeske O."/>
            <person name="Meyerdierks A."/>
            <person name="Storesund J.E."/>
            <person name="Kallscheuer N."/>
            <person name="Luecker S."/>
            <person name="Lage O.M."/>
            <person name="Pohl T."/>
            <person name="Merkel B.J."/>
            <person name="Hornburger P."/>
            <person name="Mueller R.-W."/>
            <person name="Bruemmer F."/>
            <person name="Labrenz M."/>
            <person name="Spormann A.M."/>
            <person name="Op den Camp H."/>
            <person name="Overmann J."/>
            <person name="Amann R."/>
            <person name="Jetten M.S.M."/>
            <person name="Mascher T."/>
            <person name="Medema M.H."/>
            <person name="Devos D.P."/>
            <person name="Kaster A.-K."/>
            <person name="Ovreas L."/>
            <person name="Rohde M."/>
            <person name="Galperin M.Y."/>
            <person name="Jogler C."/>
        </authorList>
    </citation>
    <scope>NUCLEOTIDE SEQUENCE [LARGE SCALE GENOMIC DNA]</scope>
    <source>
        <strain evidence="7 8">Pla85_3_4</strain>
    </source>
</reference>
<dbReference type="Gene3D" id="1.10.10.10">
    <property type="entry name" value="Winged helix-like DNA-binding domain superfamily/Winged helix DNA-binding domain"/>
    <property type="match status" value="1"/>
</dbReference>
<dbReference type="PROSITE" id="PS50110">
    <property type="entry name" value="RESPONSE_REGULATORY"/>
    <property type="match status" value="1"/>
</dbReference>